<accession>A0A1R3K341</accession>
<evidence type="ECO:0000313" key="2">
    <source>
        <dbReference type="EMBL" id="OMP01493.1"/>
    </source>
</evidence>
<evidence type="ECO:0000256" key="1">
    <source>
        <dbReference type="SAM" id="MobiDB-lite"/>
    </source>
</evidence>
<proteinExistence type="predicted"/>
<keyword evidence="3" id="KW-1185">Reference proteome</keyword>
<feature type="region of interest" description="Disordered" evidence="1">
    <location>
        <begin position="1"/>
        <end position="20"/>
    </location>
</feature>
<dbReference type="AlphaFoldDB" id="A0A1R3K341"/>
<dbReference type="EMBL" id="AWUE01014763">
    <property type="protein sequence ID" value="OMP01493.1"/>
    <property type="molecule type" value="Genomic_DNA"/>
</dbReference>
<dbReference type="Proteomes" id="UP000187203">
    <property type="component" value="Unassembled WGS sequence"/>
</dbReference>
<evidence type="ECO:0000313" key="3">
    <source>
        <dbReference type="Proteomes" id="UP000187203"/>
    </source>
</evidence>
<organism evidence="2 3">
    <name type="scientific">Corchorus olitorius</name>
    <dbReference type="NCBI Taxonomy" id="93759"/>
    <lineage>
        <taxon>Eukaryota</taxon>
        <taxon>Viridiplantae</taxon>
        <taxon>Streptophyta</taxon>
        <taxon>Embryophyta</taxon>
        <taxon>Tracheophyta</taxon>
        <taxon>Spermatophyta</taxon>
        <taxon>Magnoliopsida</taxon>
        <taxon>eudicotyledons</taxon>
        <taxon>Gunneridae</taxon>
        <taxon>Pentapetalae</taxon>
        <taxon>rosids</taxon>
        <taxon>malvids</taxon>
        <taxon>Malvales</taxon>
        <taxon>Malvaceae</taxon>
        <taxon>Grewioideae</taxon>
        <taxon>Apeibeae</taxon>
        <taxon>Corchorus</taxon>
    </lineage>
</organism>
<protein>
    <submittedName>
        <fullName evidence="2">Uncharacterized protein</fullName>
    </submittedName>
</protein>
<name>A0A1R3K341_9ROSI</name>
<comment type="caution">
    <text evidence="2">The sequence shown here is derived from an EMBL/GenBank/DDBJ whole genome shotgun (WGS) entry which is preliminary data.</text>
</comment>
<gene>
    <name evidence="2" type="ORF">COLO4_11823</name>
</gene>
<reference evidence="3" key="1">
    <citation type="submission" date="2013-09" db="EMBL/GenBank/DDBJ databases">
        <title>Corchorus olitorius genome sequencing.</title>
        <authorList>
            <person name="Alam M."/>
            <person name="Haque M.S."/>
            <person name="Islam M.S."/>
            <person name="Emdad E.M."/>
            <person name="Islam M.M."/>
            <person name="Ahmed B."/>
            <person name="Halim A."/>
            <person name="Hossen Q.M.M."/>
            <person name="Hossain M.Z."/>
            <person name="Ahmed R."/>
            <person name="Khan M.M."/>
            <person name="Islam R."/>
            <person name="Rashid M.M."/>
            <person name="Khan S.A."/>
            <person name="Rahman M.S."/>
            <person name="Alam M."/>
            <person name="Yahiya A.S."/>
            <person name="Khan M.S."/>
            <person name="Azam M.S."/>
            <person name="Haque T."/>
            <person name="Lashkar M.Z.H."/>
            <person name="Akhand A.I."/>
            <person name="Morshed G."/>
            <person name="Roy S."/>
            <person name="Uddin K.S."/>
            <person name="Rabeya T."/>
            <person name="Hossain A.S."/>
            <person name="Chowdhury A."/>
            <person name="Snigdha A.R."/>
            <person name="Mortoza M.S."/>
            <person name="Matin S.A."/>
            <person name="Hoque S.M.E."/>
            <person name="Islam M.K."/>
            <person name="Roy D.K."/>
            <person name="Haider R."/>
            <person name="Moosa M.M."/>
            <person name="Elias S.M."/>
            <person name="Hasan A.M."/>
            <person name="Jahan S."/>
            <person name="Shafiuddin M."/>
            <person name="Mahmood N."/>
            <person name="Shommy N.S."/>
        </authorList>
    </citation>
    <scope>NUCLEOTIDE SEQUENCE [LARGE SCALE GENOMIC DNA]</scope>
    <source>
        <strain evidence="3">cv. O-4</strain>
    </source>
</reference>
<sequence>MRMGVSGKDQDGLRGESPVELARGDSMLTDELSFHSFTAHTCIALRLENLSF</sequence>